<protein>
    <submittedName>
        <fullName evidence="1">Uncharacterized protein</fullName>
    </submittedName>
</protein>
<dbReference type="AlphaFoldDB" id="A0A444ZJX5"/>
<gene>
    <name evidence="1" type="ORF">Ahy_B04g071057</name>
</gene>
<sequence>MVGSKRNKPVLMKRRRSTIRVTVVFSTAARSAPPFLAIRGHWVVRASSSFKLYRHLFSLLQAVSPRLSYCRRSSTAFESAPVAVPAVPPPWQIVAAIATRRIVSIASPLFHFCRAATVPSGSNRRLCLLVRVPHLCSLSLICV</sequence>
<dbReference type="EMBL" id="SDMP01000014">
    <property type="protein sequence ID" value="RYR14476.1"/>
    <property type="molecule type" value="Genomic_DNA"/>
</dbReference>
<evidence type="ECO:0000313" key="1">
    <source>
        <dbReference type="EMBL" id="RYR14476.1"/>
    </source>
</evidence>
<organism evidence="1 2">
    <name type="scientific">Arachis hypogaea</name>
    <name type="common">Peanut</name>
    <dbReference type="NCBI Taxonomy" id="3818"/>
    <lineage>
        <taxon>Eukaryota</taxon>
        <taxon>Viridiplantae</taxon>
        <taxon>Streptophyta</taxon>
        <taxon>Embryophyta</taxon>
        <taxon>Tracheophyta</taxon>
        <taxon>Spermatophyta</taxon>
        <taxon>Magnoliopsida</taxon>
        <taxon>eudicotyledons</taxon>
        <taxon>Gunneridae</taxon>
        <taxon>Pentapetalae</taxon>
        <taxon>rosids</taxon>
        <taxon>fabids</taxon>
        <taxon>Fabales</taxon>
        <taxon>Fabaceae</taxon>
        <taxon>Papilionoideae</taxon>
        <taxon>50 kb inversion clade</taxon>
        <taxon>dalbergioids sensu lato</taxon>
        <taxon>Dalbergieae</taxon>
        <taxon>Pterocarpus clade</taxon>
        <taxon>Arachis</taxon>
    </lineage>
</organism>
<evidence type="ECO:0000313" key="2">
    <source>
        <dbReference type="Proteomes" id="UP000289738"/>
    </source>
</evidence>
<dbReference type="Proteomes" id="UP000289738">
    <property type="component" value="Chromosome B04"/>
</dbReference>
<reference evidence="1 2" key="1">
    <citation type="submission" date="2019-01" db="EMBL/GenBank/DDBJ databases">
        <title>Sequencing of cultivated peanut Arachis hypogaea provides insights into genome evolution and oil improvement.</title>
        <authorList>
            <person name="Chen X."/>
        </authorList>
    </citation>
    <scope>NUCLEOTIDE SEQUENCE [LARGE SCALE GENOMIC DNA]</scope>
    <source>
        <strain evidence="2">cv. Fuhuasheng</strain>
        <tissue evidence="1">Leaves</tissue>
    </source>
</reference>
<proteinExistence type="predicted"/>
<accession>A0A444ZJX5</accession>
<keyword evidence="2" id="KW-1185">Reference proteome</keyword>
<name>A0A444ZJX5_ARAHY</name>
<comment type="caution">
    <text evidence="1">The sequence shown here is derived from an EMBL/GenBank/DDBJ whole genome shotgun (WGS) entry which is preliminary data.</text>
</comment>